<evidence type="ECO:0000256" key="12">
    <source>
        <dbReference type="ARBA" id="ARBA00023180"/>
    </source>
</evidence>
<reference evidence="20" key="2">
    <citation type="submission" date="2025-09" db="UniProtKB">
        <authorList>
            <consortium name="Ensembl"/>
        </authorList>
    </citation>
    <scope>IDENTIFICATION</scope>
</reference>
<sequence>MGWDGMGWDGMGWDGMGGTGQLQGVTASGSSDGCWAAQGAHCARAGGGPALPSGPARCRLPAGRGRGGPGRCCPPVGAGAGHGAGAGSGAVEEPGAALPPTAAMAEGSEKVPIARAGPDDVEQCLPPAYAAAAAPPGPGRLLKAGAAVLIAGALLLLAGAIGAFYFWKATERQVYNVHYTMSINGKVQDGSMEIDAGNNLETFKTGSGSEEAVEVHDFQIGITGIRFAEGEKCYIKAQPKAHVPEVDAMTKVSLSSELEDEIMPVRFDENSLIWVAADEPIKHNSFLSPKILELCGDLPIFWLRPTYPKDNQRREIKRNKRQAESNFDTEDLEAATEEVNTRLPTTQLDHQSNETRPMGQETDQMLNPDNPYNQLEGEGMAFDPMLDHLGVCCIECRRSYTQCQRICEPLMGYYPWPYNYQGCRTACRIIMPCSWWVARIMGVV</sequence>
<keyword evidence="7 18" id="KW-0812">Transmembrane</keyword>
<evidence type="ECO:0000256" key="5">
    <source>
        <dbReference type="ARBA" id="ARBA00022530"/>
    </source>
</evidence>
<dbReference type="GO" id="GO:0016525">
    <property type="term" value="P:negative regulation of angiogenesis"/>
    <property type="evidence" value="ECO:0007669"/>
    <property type="project" value="UniProtKB-ARBA"/>
</dbReference>
<evidence type="ECO:0000313" key="20">
    <source>
        <dbReference type="Ensembl" id="ENSOSUP00000019532.1"/>
    </source>
</evidence>
<evidence type="ECO:0000313" key="21">
    <source>
        <dbReference type="Proteomes" id="UP000694552"/>
    </source>
</evidence>
<keyword evidence="6" id="KW-0165">Cleavage on pair of basic residues</keyword>
<keyword evidence="4" id="KW-0964">Secreted</keyword>
<keyword evidence="13" id="KW-0891">Chondrogenesis</keyword>
<evidence type="ECO:0000256" key="7">
    <source>
        <dbReference type="ARBA" id="ARBA00022692"/>
    </source>
</evidence>
<evidence type="ECO:0000256" key="8">
    <source>
        <dbReference type="ARBA" id="ARBA00022782"/>
    </source>
</evidence>
<protein>
    <recommendedName>
        <fullName evidence="15">Leukocyte cell-derived chemotaxin 1</fullName>
    </recommendedName>
    <alternativeName>
        <fullName evidence="16">Chondromodulin</fullName>
    </alternativeName>
</protein>
<dbReference type="GO" id="GO:0001937">
    <property type="term" value="P:negative regulation of endothelial cell proliferation"/>
    <property type="evidence" value="ECO:0007669"/>
    <property type="project" value="TreeGrafter"/>
</dbReference>
<feature type="domain" description="BRICHOS" evidence="19">
    <location>
        <begin position="206"/>
        <end position="303"/>
    </location>
</feature>
<keyword evidence="10 18" id="KW-0472">Membrane</keyword>
<evidence type="ECO:0000259" key="19">
    <source>
        <dbReference type="PROSITE" id="PS50869"/>
    </source>
</evidence>
<proteinExistence type="inferred from homology"/>
<comment type="similarity">
    <text evidence="2">Belongs to the chondromodulin-1 family.</text>
</comment>
<keyword evidence="9 18" id="KW-1133">Transmembrane helix</keyword>
<name>A0A8C8BDM6_9STRI</name>
<evidence type="ECO:0000256" key="3">
    <source>
        <dbReference type="ARBA" id="ARBA00022473"/>
    </source>
</evidence>
<evidence type="ECO:0000256" key="4">
    <source>
        <dbReference type="ARBA" id="ARBA00022525"/>
    </source>
</evidence>
<keyword evidence="3" id="KW-0217">Developmental protein</keyword>
<evidence type="ECO:0000256" key="17">
    <source>
        <dbReference type="SAM" id="MobiDB-lite"/>
    </source>
</evidence>
<evidence type="ECO:0000256" key="16">
    <source>
        <dbReference type="ARBA" id="ARBA00042622"/>
    </source>
</evidence>
<keyword evidence="21" id="KW-1185">Reference proteome</keyword>
<evidence type="ECO:0000256" key="14">
    <source>
        <dbReference type="ARBA" id="ARBA00037847"/>
    </source>
</evidence>
<dbReference type="Ensembl" id="ENSOSUT00000020160.1">
    <property type="protein sequence ID" value="ENSOSUP00000019532.1"/>
    <property type="gene ID" value="ENSOSUG00000013734.1"/>
</dbReference>
<accession>A0A8C8BDM6</accession>
<evidence type="ECO:0000256" key="6">
    <source>
        <dbReference type="ARBA" id="ARBA00022685"/>
    </source>
</evidence>
<evidence type="ECO:0000256" key="9">
    <source>
        <dbReference type="ARBA" id="ARBA00022989"/>
    </source>
</evidence>
<dbReference type="GO" id="GO:0051216">
    <property type="term" value="P:cartilage development"/>
    <property type="evidence" value="ECO:0007669"/>
    <property type="project" value="UniProtKB-KW"/>
</dbReference>
<dbReference type="AlphaFoldDB" id="A0A8C8BDM6"/>
<keyword evidence="5" id="KW-0272">Extracellular matrix</keyword>
<evidence type="ECO:0000256" key="13">
    <source>
        <dbReference type="ARBA" id="ARBA00023188"/>
    </source>
</evidence>
<feature type="region of interest" description="Disordered" evidence="17">
    <location>
        <begin position="348"/>
        <end position="367"/>
    </location>
</feature>
<dbReference type="GO" id="GO:0012505">
    <property type="term" value="C:endomembrane system"/>
    <property type="evidence" value="ECO:0007669"/>
    <property type="project" value="UniProtKB-SubCell"/>
</dbReference>
<comment type="subcellular location">
    <subcellularLocation>
        <location evidence="14">Endomembrane system</location>
        <topology evidence="14">Single-pass membrane protein</topology>
    </subcellularLocation>
    <subcellularLocation>
        <location evidence="1">Secreted</location>
        <location evidence="1">Extracellular space</location>
        <location evidence="1">Extracellular matrix</location>
    </subcellularLocation>
</comment>
<dbReference type="Proteomes" id="UP000694552">
    <property type="component" value="Unplaced"/>
</dbReference>
<keyword evidence="11" id="KW-1015">Disulfide bond</keyword>
<evidence type="ECO:0000256" key="11">
    <source>
        <dbReference type="ARBA" id="ARBA00023157"/>
    </source>
</evidence>
<dbReference type="InterPro" id="IPR007084">
    <property type="entry name" value="BRICHOS_dom"/>
</dbReference>
<dbReference type="GO" id="GO:0030154">
    <property type="term" value="P:cell differentiation"/>
    <property type="evidence" value="ECO:0007669"/>
    <property type="project" value="UniProtKB-KW"/>
</dbReference>
<reference evidence="20" key="1">
    <citation type="submission" date="2025-08" db="UniProtKB">
        <authorList>
            <consortium name="Ensembl"/>
        </authorList>
    </citation>
    <scope>IDENTIFICATION</scope>
</reference>
<feature type="transmembrane region" description="Helical" evidence="18">
    <location>
        <begin position="146"/>
        <end position="167"/>
    </location>
</feature>
<dbReference type="InterPro" id="IPR043405">
    <property type="entry name" value="Chondromodulin/Tenomodulin"/>
</dbReference>
<dbReference type="PROSITE" id="PS50869">
    <property type="entry name" value="BRICHOS"/>
    <property type="match status" value="1"/>
</dbReference>
<evidence type="ECO:0000256" key="1">
    <source>
        <dbReference type="ARBA" id="ARBA00004498"/>
    </source>
</evidence>
<dbReference type="PANTHER" id="PTHR14064">
    <property type="entry name" value="CHONDROMODULIN-RELATED"/>
    <property type="match status" value="1"/>
</dbReference>
<evidence type="ECO:0000256" key="15">
    <source>
        <dbReference type="ARBA" id="ARBA00039682"/>
    </source>
</evidence>
<dbReference type="Gene3D" id="3.30.390.150">
    <property type="match status" value="1"/>
</dbReference>
<dbReference type="Pfam" id="PF04089">
    <property type="entry name" value="BRICHOS"/>
    <property type="match status" value="1"/>
</dbReference>
<evidence type="ECO:0000256" key="10">
    <source>
        <dbReference type="ARBA" id="ARBA00023136"/>
    </source>
</evidence>
<evidence type="ECO:0000256" key="2">
    <source>
        <dbReference type="ARBA" id="ARBA00009898"/>
    </source>
</evidence>
<dbReference type="PANTHER" id="PTHR14064:SF6">
    <property type="entry name" value="LEUKOCYTE CELL-DERIVED CHEMOTAXIN 1"/>
    <property type="match status" value="1"/>
</dbReference>
<evidence type="ECO:0000256" key="18">
    <source>
        <dbReference type="SAM" id="Phobius"/>
    </source>
</evidence>
<keyword evidence="8" id="KW-0221">Differentiation</keyword>
<feature type="region of interest" description="Disordered" evidence="17">
    <location>
        <begin position="313"/>
        <end position="334"/>
    </location>
</feature>
<dbReference type="SMART" id="SM01039">
    <property type="entry name" value="BRICHOS"/>
    <property type="match status" value="1"/>
</dbReference>
<dbReference type="FunFam" id="3.30.390.150:FF:000001">
    <property type="entry name" value="leukocyte cell-derived chemotaxin 1"/>
    <property type="match status" value="1"/>
</dbReference>
<keyword evidence="12" id="KW-0325">Glycoprotein</keyword>
<organism evidence="20 21">
    <name type="scientific">Otus sunia</name>
    <name type="common">Oriental scops-owl</name>
    <dbReference type="NCBI Taxonomy" id="257818"/>
    <lineage>
        <taxon>Eukaryota</taxon>
        <taxon>Metazoa</taxon>
        <taxon>Chordata</taxon>
        <taxon>Craniata</taxon>
        <taxon>Vertebrata</taxon>
        <taxon>Euteleostomi</taxon>
        <taxon>Archelosauria</taxon>
        <taxon>Archosauria</taxon>
        <taxon>Dinosauria</taxon>
        <taxon>Saurischia</taxon>
        <taxon>Theropoda</taxon>
        <taxon>Coelurosauria</taxon>
        <taxon>Aves</taxon>
        <taxon>Neognathae</taxon>
        <taxon>Neoaves</taxon>
        <taxon>Telluraves</taxon>
        <taxon>Strigiformes</taxon>
        <taxon>Strigidae</taxon>
        <taxon>Otus</taxon>
    </lineage>
</organism>